<dbReference type="GO" id="GO:0003700">
    <property type="term" value="F:DNA-binding transcription factor activity"/>
    <property type="evidence" value="ECO:0007669"/>
    <property type="project" value="InterPro"/>
</dbReference>
<dbReference type="PANTHER" id="PTHR43280">
    <property type="entry name" value="ARAC-FAMILY TRANSCRIPTIONAL REGULATOR"/>
    <property type="match status" value="1"/>
</dbReference>
<dbReference type="PROSITE" id="PS00041">
    <property type="entry name" value="HTH_ARAC_FAMILY_1"/>
    <property type="match status" value="1"/>
</dbReference>
<evidence type="ECO:0000256" key="1">
    <source>
        <dbReference type="ARBA" id="ARBA00023015"/>
    </source>
</evidence>
<protein>
    <submittedName>
        <fullName evidence="5">Helix-turn-helix transcriptional regulator</fullName>
    </submittedName>
</protein>
<dbReference type="Pfam" id="PF12833">
    <property type="entry name" value="HTH_18"/>
    <property type="match status" value="1"/>
</dbReference>
<dbReference type="InterPro" id="IPR018062">
    <property type="entry name" value="HTH_AraC-typ_CS"/>
</dbReference>
<name>A0A9D1JCN9_9FIRM</name>
<dbReference type="GO" id="GO:0043565">
    <property type="term" value="F:sequence-specific DNA binding"/>
    <property type="evidence" value="ECO:0007669"/>
    <property type="project" value="InterPro"/>
</dbReference>
<proteinExistence type="predicted"/>
<dbReference type="InterPro" id="IPR020449">
    <property type="entry name" value="Tscrpt_reg_AraC-type_HTH"/>
</dbReference>
<dbReference type="SUPFAM" id="SSF46689">
    <property type="entry name" value="Homeodomain-like"/>
    <property type="match status" value="2"/>
</dbReference>
<accession>A0A9D1JCN9</accession>
<evidence type="ECO:0000259" key="4">
    <source>
        <dbReference type="PROSITE" id="PS01124"/>
    </source>
</evidence>
<keyword evidence="1" id="KW-0805">Transcription regulation</keyword>
<reference evidence="5" key="1">
    <citation type="submission" date="2020-10" db="EMBL/GenBank/DDBJ databases">
        <authorList>
            <person name="Gilroy R."/>
        </authorList>
    </citation>
    <scope>NUCLEOTIDE SEQUENCE</scope>
    <source>
        <strain evidence="5">ChiW13-3771</strain>
    </source>
</reference>
<keyword evidence="3" id="KW-0804">Transcription</keyword>
<evidence type="ECO:0000313" key="6">
    <source>
        <dbReference type="Proteomes" id="UP000824201"/>
    </source>
</evidence>
<dbReference type="EMBL" id="DVHN01000052">
    <property type="protein sequence ID" value="HIR88217.1"/>
    <property type="molecule type" value="Genomic_DNA"/>
</dbReference>
<dbReference type="PROSITE" id="PS01124">
    <property type="entry name" value="HTH_ARAC_FAMILY_2"/>
    <property type="match status" value="1"/>
</dbReference>
<evidence type="ECO:0000313" key="5">
    <source>
        <dbReference type="EMBL" id="HIR88217.1"/>
    </source>
</evidence>
<dbReference type="InterPro" id="IPR009057">
    <property type="entry name" value="Homeodomain-like_sf"/>
</dbReference>
<dbReference type="PRINTS" id="PR00032">
    <property type="entry name" value="HTHARAC"/>
</dbReference>
<evidence type="ECO:0000256" key="3">
    <source>
        <dbReference type="ARBA" id="ARBA00023163"/>
    </source>
</evidence>
<dbReference type="PANTHER" id="PTHR43280:SF2">
    <property type="entry name" value="HTH-TYPE TRANSCRIPTIONAL REGULATOR EXSA"/>
    <property type="match status" value="1"/>
</dbReference>
<comment type="caution">
    <text evidence="5">The sequence shown here is derived from an EMBL/GenBank/DDBJ whole genome shotgun (WGS) entry which is preliminary data.</text>
</comment>
<keyword evidence="2" id="KW-0238">DNA-binding</keyword>
<dbReference type="SMART" id="SM00342">
    <property type="entry name" value="HTH_ARAC"/>
    <property type="match status" value="1"/>
</dbReference>
<dbReference type="Proteomes" id="UP000824201">
    <property type="component" value="Unassembled WGS sequence"/>
</dbReference>
<dbReference type="InterPro" id="IPR018060">
    <property type="entry name" value="HTH_AraC"/>
</dbReference>
<feature type="domain" description="HTH araC/xylS-type" evidence="4">
    <location>
        <begin position="119"/>
        <end position="217"/>
    </location>
</feature>
<dbReference type="AlphaFoldDB" id="A0A9D1JCN9"/>
<gene>
    <name evidence="5" type="ORF">IAC96_04625</name>
</gene>
<reference evidence="5" key="2">
    <citation type="journal article" date="2021" name="PeerJ">
        <title>Extensive microbial diversity within the chicken gut microbiome revealed by metagenomics and culture.</title>
        <authorList>
            <person name="Gilroy R."/>
            <person name="Ravi A."/>
            <person name="Getino M."/>
            <person name="Pursley I."/>
            <person name="Horton D.L."/>
            <person name="Alikhan N.F."/>
            <person name="Baker D."/>
            <person name="Gharbi K."/>
            <person name="Hall N."/>
            <person name="Watson M."/>
            <person name="Adriaenssens E.M."/>
            <person name="Foster-Nyarko E."/>
            <person name="Jarju S."/>
            <person name="Secka A."/>
            <person name="Antonio M."/>
            <person name="Oren A."/>
            <person name="Chaudhuri R.R."/>
            <person name="La Ragione R."/>
            <person name="Hildebrand F."/>
            <person name="Pallen M.J."/>
        </authorList>
    </citation>
    <scope>NUCLEOTIDE SEQUENCE</scope>
    <source>
        <strain evidence="5">ChiW13-3771</strain>
    </source>
</reference>
<evidence type="ECO:0000256" key="2">
    <source>
        <dbReference type="ARBA" id="ARBA00023125"/>
    </source>
</evidence>
<organism evidence="5 6">
    <name type="scientific">Candidatus Fimimorpha faecalis</name>
    <dbReference type="NCBI Taxonomy" id="2840824"/>
    <lineage>
        <taxon>Bacteria</taxon>
        <taxon>Bacillati</taxon>
        <taxon>Bacillota</taxon>
        <taxon>Clostridia</taxon>
        <taxon>Eubacteriales</taxon>
        <taxon>Candidatus Fimimorpha</taxon>
    </lineage>
</organism>
<dbReference type="Gene3D" id="1.10.10.60">
    <property type="entry name" value="Homeodomain-like"/>
    <property type="match status" value="2"/>
</dbReference>
<sequence length="228" mass="26439">MNKYVLDSLYNHKMICETLLKSGYTAAVTLFHQRASCLHEQPEDELPVLRCIYLTSLNKSLYNFILFAWDLSLAECCYENTAYSHHYRDETFFLEAGEKIILSYSHLICAAGPQTSYIEKACDYIKNNLDQELTLEIVAQNIYISNSYLSQHFKNITGQKFSEYVSNQRIILARNLLLTTELKIDEIAQKCGFLSSTYFSTVFKKRTQFTPSHFRKCFAGISQYQSIK</sequence>